<dbReference type="GO" id="GO:0005886">
    <property type="term" value="C:plasma membrane"/>
    <property type="evidence" value="ECO:0007669"/>
    <property type="project" value="TreeGrafter"/>
</dbReference>
<keyword evidence="8" id="KW-0812">Transmembrane</keyword>
<dbReference type="PANTHER" id="PTHR11733">
    <property type="entry name" value="ZINC METALLOPROTEASE FAMILY M13 NEPRILYSIN-RELATED"/>
    <property type="match status" value="1"/>
</dbReference>
<evidence type="ECO:0000256" key="2">
    <source>
        <dbReference type="ARBA" id="ARBA00007357"/>
    </source>
</evidence>
<dbReference type="AlphaFoldDB" id="A0AA36CS26"/>
<dbReference type="InterPro" id="IPR000718">
    <property type="entry name" value="Peptidase_M13"/>
</dbReference>
<dbReference type="Gene3D" id="1.10.1380.10">
    <property type="entry name" value="Neutral endopeptidase , domain2"/>
    <property type="match status" value="1"/>
</dbReference>
<dbReference type="InterPro" id="IPR042089">
    <property type="entry name" value="Peptidase_M13_dom_2"/>
</dbReference>
<keyword evidence="8" id="KW-1133">Transmembrane helix</keyword>
<reference evidence="11" key="1">
    <citation type="submission" date="2023-06" db="EMBL/GenBank/DDBJ databases">
        <authorList>
            <person name="Delattre M."/>
        </authorList>
    </citation>
    <scope>NUCLEOTIDE SEQUENCE</scope>
    <source>
        <strain evidence="11">AF72</strain>
    </source>
</reference>
<dbReference type="Gene3D" id="3.40.390.10">
    <property type="entry name" value="Collagenase (Catalytic Domain)"/>
    <property type="match status" value="1"/>
</dbReference>
<dbReference type="PANTHER" id="PTHR11733:SF240">
    <property type="entry name" value="GH14155P-RELATED"/>
    <property type="match status" value="1"/>
</dbReference>
<dbReference type="PRINTS" id="PR00786">
    <property type="entry name" value="NEPRILYSIN"/>
</dbReference>
<keyword evidence="7" id="KW-0482">Metalloprotease</keyword>
<dbReference type="InterPro" id="IPR018497">
    <property type="entry name" value="Peptidase_M13_C"/>
</dbReference>
<name>A0AA36CS26_9BILA</name>
<keyword evidence="12" id="KW-1185">Reference proteome</keyword>
<keyword evidence="5" id="KW-0378">Hydrolase</keyword>
<evidence type="ECO:0000256" key="6">
    <source>
        <dbReference type="ARBA" id="ARBA00022833"/>
    </source>
</evidence>
<keyword evidence="3" id="KW-0645">Protease</keyword>
<evidence type="ECO:0000256" key="3">
    <source>
        <dbReference type="ARBA" id="ARBA00022670"/>
    </source>
</evidence>
<comment type="cofactor">
    <cofactor evidence="1">
        <name>Zn(2+)</name>
        <dbReference type="ChEBI" id="CHEBI:29105"/>
    </cofactor>
</comment>
<comment type="caution">
    <text evidence="11">The sequence shown here is derived from an EMBL/GenBank/DDBJ whole genome shotgun (WGS) entry which is preliminary data.</text>
</comment>
<keyword evidence="4" id="KW-0479">Metal-binding</keyword>
<keyword evidence="8" id="KW-0472">Membrane</keyword>
<evidence type="ECO:0000259" key="10">
    <source>
        <dbReference type="Pfam" id="PF05649"/>
    </source>
</evidence>
<dbReference type="GO" id="GO:0016485">
    <property type="term" value="P:protein processing"/>
    <property type="evidence" value="ECO:0007669"/>
    <property type="project" value="TreeGrafter"/>
</dbReference>
<dbReference type="InterPro" id="IPR024079">
    <property type="entry name" value="MetalloPept_cat_dom_sf"/>
</dbReference>
<organism evidence="11 12">
    <name type="scientific">Mesorhabditis spiculigera</name>
    <dbReference type="NCBI Taxonomy" id="96644"/>
    <lineage>
        <taxon>Eukaryota</taxon>
        <taxon>Metazoa</taxon>
        <taxon>Ecdysozoa</taxon>
        <taxon>Nematoda</taxon>
        <taxon>Chromadorea</taxon>
        <taxon>Rhabditida</taxon>
        <taxon>Rhabditina</taxon>
        <taxon>Rhabditomorpha</taxon>
        <taxon>Rhabditoidea</taxon>
        <taxon>Rhabditidae</taxon>
        <taxon>Mesorhabditinae</taxon>
        <taxon>Mesorhabditis</taxon>
    </lineage>
</organism>
<accession>A0AA36CS26</accession>
<dbReference type="InterPro" id="IPR008753">
    <property type="entry name" value="Peptidase_M13_N"/>
</dbReference>
<gene>
    <name evidence="11" type="ORF">MSPICULIGERA_LOCUS12610</name>
</gene>
<comment type="similarity">
    <text evidence="2">Belongs to the peptidase M13 family.</text>
</comment>
<evidence type="ECO:0000313" key="12">
    <source>
        <dbReference type="Proteomes" id="UP001177023"/>
    </source>
</evidence>
<dbReference type="SUPFAM" id="SSF55486">
    <property type="entry name" value="Metalloproteases ('zincins'), catalytic domain"/>
    <property type="match status" value="1"/>
</dbReference>
<dbReference type="PROSITE" id="PS51885">
    <property type="entry name" value="NEPRILYSIN"/>
    <property type="match status" value="1"/>
</dbReference>
<evidence type="ECO:0000313" key="11">
    <source>
        <dbReference type="EMBL" id="CAJ0574270.1"/>
    </source>
</evidence>
<dbReference type="Pfam" id="PF01431">
    <property type="entry name" value="Peptidase_M13"/>
    <property type="match status" value="1"/>
</dbReference>
<dbReference type="Proteomes" id="UP001177023">
    <property type="component" value="Unassembled WGS sequence"/>
</dbReference>
<proteinExistence type="inferred from homology"/>
<feature type="transmembrane region" description="Helical" evidence="8">
    <location>
        <begin position="20"/>
        <end position="38"/>
    </location>
</feature>
<keyword evidence="6" id="KW-0862">Zinc</keyword>
<evidence type="ECO:0000256" key="4">
    <source>
        <dbReference type="ARBA" id="ARBA00022723"/>
    </source>
</evidence>
<dbReference type="EMBL" id="CATQJA010002628">
    <property type="protein sequence ID" value="CAJ0574270.1"/>
    <property type="molecule type" value="Genomic_DNA"/>
</dbReference>
<evidence type="ECO:0000259" key="9">
    <source>
        <dbReference type="Pfam" id="PF01431"/>
    </source>
</evidence>
<evidence type="ECO:0000256" key="5">
    <source>
        <dbReference type="ARBA" id="ARBA00022801"/>
    </source>
</evidence>
<protein>
    <submittedName>
        <fullName evidence="11">Uncharacterized protein</fullName>
    </submittedName>
</protein>
<evidence type="ECO:0000256" key="1">
    <source>
        <dbReference type="ARBA" id="ARBA00001947"/>
    </source>
</evidence>
<feature type="domain" description="Peptidase M13 N-terminal" evidence="10">
    <location>
        <begin position="102"/>
        <end position="469"/>
    </location>
</feature>
<dbReference type="CDD" id="cd08662">
    <property type="entry name" value="M13"/>
    <property type="match status" value="1"/>
</dbReference>
<feature type="non-terminal residue" evidence="11">
    <location>
        <position position="1"/>
    </location>
</feature>
<evidence type="ECO:0000256" key="8">
    <source>
        <dbReference type="SAM" id="Phobius"/>
    </source>
</evidence>
<sequence>MEGRQVVVVHDDPEADCIRWVMIFVITMILIMLFWGGHGEQPLERKPRWKALDWELAHDRNSATHLRNLKAATEKVQELCSTKECTEAAGYILHHMDPSVDPCVDFHEFACGRWNQKNKLGFWETLAAELHNRIQELINTDRTSTAMAKARIFLEHCEKLNISTLNDAAQEYAKKLGEVRIIGQQLEPGMKMPSITDALLLTMLHHFERPYDVPYRLHHSFIGLNGSIDGGIYLFFNDPIFIFDFPQYKLAELPEDWEQKRVEQALQKARDLGFSVFENAHTVPELVQFYKRLKTELYGDEYEIVPFADEPELVTLGELQDRVPALDWEHYIGSHFPSSTAKQFRTTTLVQLGGPVAAFEKLSQILVSTPRHVLQHFFFVTWAQHIGDRAKARFTESCHERFSMAFPKLAEHLIVKYIIEQTDVPAAKKLAEQIRQKFQEVLDENQWLENSTRQLLKQKLSTIPIEIGYNQKALNVTDIDKYYEKLHIPDPPNLVDLLKFEDRAEWLRIEMDLGDTVNSEKEPLARAAAWNTGNRVVIPIGLIQPPFFAQNWPLEFIYGGIGEVIGHELTHSFDDPSKLPYDADGDHENFQKRADCLVDQFGRPVYRNELHNVTITDRGEHQLHETLADNNGLRVAWRAYNEERLKRFGGRPPKLPGLQEYTNEQLFFLAHAQFLCGRVPDPNSRDDPYFMGEHPPLSVRLNGSLQNFEPFAVAFKCKINSPMNPMKKCRVWRRLHRK</sequence>
<dbReference type="GO" id="GO:0046872">
    <property type="term" value="F:metal ion binding"/>
    <property type="evidence" value="ECO:0007669"/>
    <property type="project" value="UniProtKB-KW"/>
</dbReference>
<evidence type="ECO:0000256" key="7">
    <source>
        <dbReference type="ARBA" id="ARBA00023049"/>
    </source>
</evidence>
<feature type="domain" description="Peptidase M13 C-terminal" evidence="9">
    <location>
        <begin position="533"/>
        <end position="731"/>
    </location>
</feature>
<dbReference type="GO" id="GO:0004222">
    <property type="term" value="F:metalloendopeptidase activity"/>
    <property type="evidence" value="ECO:0007669"/>
    <property type="project" value="InterPro"/>
</dbReference>
<dbReference type="Pfam" id="PF05649">
    <property type="entry name" value="Peptidase_M13_N"/>
    <property type="match status" value="1"/>
</dbReference>